<dbReference type="GO" id="GO:0005615">
    <property type="term" value="C:extracellular space"/>
    <property type="evidence" value="ECO:0007669"/>
    <property type="project" value="Ensembl"/>
</dbReference>
<dbReference type="Proteomes" id="UP000694414">
    <property type="component" value="Unplaced"/>
</dbReference>
<proteinExistence type="predicted"/>
<reference evidence="4" key="1">
    <citation type="submission" date="2025-08" db="UniProtKB">
        <authorList>
            <consortium name="Ensembl"/>
        </authorList>
    </citation>
    <scope>IDENTIFICATION</scope>
</reference>
<dbReference type="GO" id="GO:0030549">
    <property type="term" value="F:acetylcholine receptor activator activity"/>
    <property type="evidence" value="ECO:0007669"/>
    <property type="project" value="Ensembl"/>
</dbReference>
<dbReference type="Ensembl" id="ENSPSMT00000035548.1">
    <property type="protein sequence ID" value="ENSPSMP00000030808.1"/>
    <property type="gene ID" value="ENSPSMG00000021390.1"/>
</dbReference>
<dbReference type="GO" id="GO:0038195">
    <property type="term" value="P:urokinase plasminogen activator signaling pathway"/>
    <property type="evidence" value="ECO:0007669"/>
    <property type="project" value="Ensembl"/>
</dbReference>
<gene>
    <name evidence="4" type="primary">SLURP1</name>
</gene>
<keyword evidence="1 2" id="KW-0732">Signal</keyword>
<feature type="chain" id="PRO_5034633889" evidence="2">
    <location>
        <begin position="23"/>
        <end position="101"/>
    </location>
</feature>
<dbReference type="GO" id="GO:0030336">
    <property type="term" value="P:negative regulation of cell migration"/>
    <property type="evidence" value="ECO:0007669"/>
    <property type="project" value="Ensembl"/>
</dbReference>
<dbReference type="InterPro" id="IPR016054">
    <property type="entry name" value="LY6_UPA_recep-like"/>
</dbReference>
<dbReference type="SUPFAM" id="SSF57302">
    <property type="entry name" value="Snake toxin-like"/>
    <property type="match status" value="1"/>
</dbReference>
<protein>
    <submittedName>
        <fullName evidence="4">Secreted LY6/PLAUR domain containing 1</fullName>
    </submittedName>
</protein>
<evidence type="ECO:0000313" key="4">
    <source>
        <dbReference type="Ensembl" id="ENSPSMP00000030808.1"/>
    </source>
</evidence>
<organism evidence="4 5">
    <name type="scientific">Prolemur simus</name>
    <name type="common">Greater bamboo lemur</name>
    <name type="synonym">Hapalemur simus</name>
    <dbReference type="NCBI Taxonomy" id="1328070"/>
    <lineage>
        <taxon>Eukaryota</taxon>
        <taxon>Metazoa</taxon>
        <taxon>Chordata</taxon>
        <taxon>Craniata</taxon>
        <taxon>Vertebrata</taxon>
        <taxon>Euteleostomi</taxon>
        <taxon>Mammalia</taxon>
        <taxon>Eutheria</taxon>
        <taxon>Euarchontoglires</taxon>
        <taxon>Primates</taxon>
        <taxon>Strepsirrhini</taxon>
        <taxon>Lemuriformes</taxon>
        <taxon>Lemuridae</taxon>
        <taxon>Prolemur</taxon>
    </lineage>
</organism>
<dbReference type="Gene3D" id="2.10.60.10">
    <property type="entry name" value="CD59"/>
    <property type="match status" value="1"/>
</dbReference>
<dbReference type="GO" id="GO:0007626">
    <property type="term" value="P:locomotory behavior"/>
    <property type="evidence" value="ECO:0007669"/>
    <property type="project" value="Ensembl"/>
</dbReference>
<evidence type="ECO:0000256" key="2">
    <source>
        <dbReference type="SAM" id="SignalP"/>
    </source>
</evidence>
<dbReference type="InterPro" id="IPR051110">
    <property type="entry name" value="Ly-6/neurotoxin-like_GPI-ap"/>
</dbReference>
<sequence>MASCWAVQLLLMAAWSVGCGEAFRCYTCEQPTAISSCKNITYCKPEDTACKTELVTVEAEFPFNQSPVVSRSCSTSCIATDPDSIGAAHPVYCCFRDLCNS</sequence>
<evidence type="ECO:0000259" key="3">
    <source>
        <dbReference type="Pfam" id="PF00021"/>
    </source>
</evidence>
<evidence type="ECO:0000313" key="5">
    <source>
        <dbReference type="Proteomes" id="UP000694414"/>
    </source>
</evidence>
<dbReference type="PANTHER" id="PTHR16983:SF16">
    <property type="entry name" value="UPAR_LY6 DOMAIN-CONTAINING PROTEIN"/>
    <property type="match status" value="1"/>
</dbReference>
<dbReference type="Pfam" id="PF00021">
    <property type="entry name" value="UPAR_LY6"/>
    <property type="match status" value="1"/>
</dbReference>
<dbReference type="AlphaFoldDB" id="A0A8C9AAN0"/>
<name>A0A8C9AAN0_PROSS</name>
<dbReference type="InterPro" id="IPR045860">
    <property type="entry name" value="Snake_toxin-like_sf"/>
</dbReference>
<reference evidence="4" key="2">
    <citation type="submission" date="2025-09" db="UniProtKB">
        <authorList>
            <consortium name="Ensembl"/>
        </authorList>
    </citation>
    <scope>IDENTIFICATION</scope>
</reference>
<evidence type="ECO:0000256" key="1">
    <source>
        <dbReference type="ARBA" id="ARBA00022729"/>
    </source>
</evidence>
<dbReference type="GO" id="GO:0010839">
    <property type="term" value="P:negative regulation of keratinocyte proliferation"/>
    <property type="evidence" value="ECO:0007669"/>
    <property type="project" value="Ensembl"/>
</dbReference>
<dbReference type="GO" id="GO:0005886">
    <property type="term" value="C:plasma membrane"/>
    <property type="evidence" value="ECO:0007669"/>
    <property type="project" value="TreeGrafter"/>
</dbReference>
<keyword evidence="5" id="KW-1185">Reference proteome</keyword>
<feature type="domain" description="UPAR/Ly6" evidence="3">
    <location>
        <begin position="22"/>
        <end position="101"/>
    </location>
</feature>
<dbReference type="GeneTree" id="ENSGT00940000162933"/>
<dbReference type="PANTHER" id="PTHR16983">
    <property type="entry name" value="UPAR/LY6 DOMAIN-CONTAINING PROTEIN"/>
    <property type="match status" value="1"/>
</dbReference>
<dbReference type="GO" id="GO:0050884">
    <property type="term" value="P:neuromuscular process controlling posture"/>
    <property type="evidence" value="ECO:0007669"/>
    <property type="project" value="Ensembl"/>
</dbReference>
<dbReference type="FunFam" id="2.10.60.10:FF:000003">
    <property type="entry name" value="lymphocyte antigen 6E isoform X1"/>
    <property type="match status" value="1"/>
</dbReference>
<feature type="signal peptide" evidence="2">
    <location>
        <begin position="1"/>
        <end position="22"/>
    </location>
</feature>
<accession>A0A8C9AAN0</accession>